<dbReference type="InterPro" id="IPR009577">
    <property type="entry name" value="Sm_multidrug_ex"/>
</dbReference>
<accession>A0A2M8LH07</accession>
<feature type="transmembrane region" description="Helical" evidence="1">
    <location>
        <begin position="108"/>
        <end position="134"/>
    </location>
</feature>
<reference evidence="3" key="1">
    <citation type="submission" date="2017-09" db="EMBL/GenBank/DDBJ databases">
        <title>Depth-based differentiation of microbial function through sediment-hosted aquifers and enrichment of novel symbionts in the deep terrestrial subsurface.</title>
        <authorList>
            <person name="Probst A.J."/>
            <person name="Ladd B."/>
            <person name="Jarett J.K."/>
            <person name="Geller-Mcgrath D.E."/>
            <person name="Sieber C.M.K."/>
            <person name="Emerson J.B."/>
            <person name="Anantharaman K."/>
            <person name="Thomas B.C."/>
            <person name="Malmstrom R."/>
            <person name="Stieglmeier M."/>
            <person name="Klingl A."/>
            <person name="Woyke T."/>
            <person name="Ryan C.M."/>
            <person name="Banfield J.F."/>
        </authorList>
    </citation>
    <scope>NUCLEOTIDE SEQUENCE [LARGE SCALE GENOMIC DNA]</scope>
</reference>
<evidence type="ECO:0000313" key="3">
    <source>
        <dbReference type="Proteomes" id="UP000231436"/>
    </source>
</evidence>
<name>A0A2M8LH07_9BACT</name>
<evidence type="ECO:0000256" key="1">
    <source>
        <dbReference type="SAM" id="Phobius"/>
    </source>
</evidence>
<keyword evidence="1" id="KW-0472">Membrane</keyword>
<feature type="transmembrane region" description="Helical" evidence="1">
    <location>
        <begin position="51"/>
        <end position="70"/>
    </location>
</feature>
<keyword evidence="1" id="KW-1133">Transmembrane helix</keyword>
<evidence type="ECO:0000313" key="2">
    <source>
        <dbReference type="EMBL" id="PJE76731.1"/>
    </source>
</evidence>
<sequence>MADPMIDAIVSMVAQISPELASALLASLPVTELRAALPIALLVFKLDPVTAYVSTVLGNLVPILLVYIFLPPTMSFVLRYFPKINSRIEHHFEKLQKRYGDRYSKWGAFFLFLFVAIPLPGTGVWTGSVLAVLFKIKRTIAIPYIVLGLLVAGLLVLGITQGVFQGIQLL</sequence>
<dbReference type="Pfam" id="PF06695">
    <property type="entry name" value="Sm_multidrug_ex"/>
    <property type="match status" value="1"/>
</dbReference>
<comment type="caution">
    <text evidence="2">The sequence shown here is derived from an EMBL/GenBank/DDBJ whole genome shotgun (WGS) entry which is preliminary data.</text>
</comment>
<dbReference type="PANTHER" id="PTHR36007:SF2">
    <property type="entry name" value="TRANSPORT PROTEIN-RELATED"/>
    <property type="match status" value="1"/>
</dbReference>
<dbReference type="PANTHER" id="PTHR36007">
    <property type="entry name" value="TRANSPORT PROTEIN-RELATED"/>
    <property type="match status" value="1"/>
</dbReference>
<dbReference type="EMBL" id="PFEU01000015">
    <property type="protein sequence ID" value="PJE76731.1"/>
    <property type="molecule type" value="Genomic_DNA"/>
</dbReference>
<gene>
    <name evidence="2" type="ORF">COV05_03130</name>
</gene>
<protein>
    <submittedName>
        <fullName evidence="2">Small multidrug export protein</fullName>
    </submittedName>
</protein>
<feature type="transmembrane region" description="Helical" evidence="1">
    <location>
        <begin position="20"/>
        <end position="44"/>
    </location>
</feature>
<feature type="transmembrane region" description="Helical" evidence="1">
    <location>
        <begin position="141"/>
        <end position="164"/>
    </location>
</feature>
<dbReference type="AlphaFoldDB" id="A0A2M8LH07"/>
<proteinExistence type="predicted"/>
<organism evidence="2 3">
    <name type="scientific">Candidatus Uhrbacteria bacterium CG10_big_fil_rev_8_21_14_0_10_48_16</name>
    <dbReference type="NCBI Taxonomy" id="1975038"/>
    <lineage>
        <taxon>Bacteria</taxon>
        <taxon>Candidatus Uhriibacteriota</taxon>
    </lineage>
</organism>
<keyword evidence="1" id="KW-0812">Transmembrane</keyword>
<dbReference type="Proteomes" id="UP000231436">
    <property type="component" value="Unassembled WGS sequence"/>
</dbReference>